<proteinExistence type="predicted"/>
<dbReference type="SUPFAM" id="SSF118310">
    <property type="entry name" value="AN1-like Zinc finger"/>
    <property type="match status" value="1"/>
</dbReference>
<evidence type="ECO:0000256" key="4">
    <source>
        <dbReference type="ARBA" id="ARBA00022771"/>
    </source>
</evidence>
<accession>A0ABR2LVK1</accession>
<evidence type="ECO:0000256" key="3">
    <source>
        <dbReference type="ARBA" id="ARBA00022737"/>
    </source>
</evidence>
<sequence>MGWSSIEKSSKDLKLEGSTLWRGPLLSSNSVVFCLQHKSCTKHLCPAANQIDVDVLICPLCAQKVRLHPNENPNITWDIHVNCECDPSNYENVAQKKYCTFQGCKEILLFSNTIRCKDCSKEHCLRHKFAPDHKCVGPKKADTGFPFIGILRRSLNNDLTHFQSLNISVKWRSNLRNSASSIRASAEASMQKLSVATNQALQKAKGGMTLGLGGDGELVEKCLQCQASFSDVISLIDHVEKVHEHPLHPNCDVVSFDVCPRCGETFNDPVLMVKHVEDHGDSTKNFRGGHELGCETRVTIGMKQSHTLLTNLGQNSIGSILVDALNQPTPIHSWIYHSKQRLSSPK</sequence>
<evidence type="ECO:0000256" key="7">
    <source>
        <dbReference type="PROSITE-ProRule" id="PRU00449"/>
    </source>
</evidence>
<evidence type="ECO:0000256" key="1">
    <source>
        <dbReference type="ARBA" id="ARBA00003732"/>
    </source>
</evidence>
<protein>
    <submittedName>
        <fullName evidence="9">Zinc finger AN1 and C2H2 domain-containing stress-associated protein 16</fullName>
    </submittedName>
</protein>
<evidence type="ECO:0000256" key="2">
    <source>
        <dbReference type="ARBA" id="ARBA00022723"/>
    </source>
</evidence>
<dbReference type="PROSITE" id="PS51039">
    <property type="entry name" value="ZF_AN1"/>
    <property type="match status" value="1"/>
</dbReference>
<dbReference type="InterPro" id="IPR000058">
    <property type="entry name" value="Znf_AN1"/>
</dbReference>
<dbReference type="Pfam" id="PF25403">
    <property type="entry name" value="zf-C2H2_ZFAND2"/>
    <property type="match status" value="1"/>
</dbReference>
<feature type="domain" description="AN1-type" evidence="8">
    <location>
        <begin position="93"/>
        <end position="143"/>
    </location>
</feature>
<dbReference type="PANTHER" id="PTHR14677:SF27">
    <property type="entry name" value="ZINC FINGER AN1 AND C2H2 DOMAIN-CONTAINING STRESS-ASSOCIATED PROTEIN 11"/>
    <property type="match status" value="1"/>
</dbReference>
<dbReference type="Proteomes" id="UP001412067">
    <property type="component" value="Unassembled WGS sequence"/>
</dbReference>
<dbReference type="InterPro" id="IPR035896">
    <property type="entry name" value="AN1-like_Znf"/>
</dbReference>
<dbReference type="PANTHER" id="PTHR14677">
    <property type="entry name" value="ARSENITE INDUCUBLE RNA ASSOCIATED PROTEIN AIP-1-RELATED"/>
    <property type="match status" value="1"/>
</dbReference>
<keyword evidence="5" id="KW-0862">Zinc</keyword>
<dbReference type="InterPro" id="IPR013087">
    <property type="entry name" value="Znf_C2H2_type"/>
</dbReference>
<evidence type="ECO:0000259" key="8">
    <source>
        <dbReference type="PROSITE" id="PS51039"/>
    </source>
</evidence>
<gene>
    <name evidence="9" type="primary">SAP16</name>
    <name evidence="9" type="ORF">KSP40_PGU022747</name>
</gene>
<keyword evidence="10" id="KW-1185">Reference proteome</keyword>
<name>A0ABR2LVK1_9ASPA</name>
<keyword evidence="3" id="KW-0677">Repeat</keyword>
<dbReference type="EMBL" id="JBBWWR010000014">
    <property type="protein sequence ID" value="KAK8952891.1"/>
    <property type="molecule type" value="Genomic_DNA"/>
</dbReference>
<keyword evidence="2" id="KW-0479">Metal-binding</keyword>
<organism evidence="9 10">
    <name type="scientific">Platanthera guangdongensis</name>
    <dbReference type="NCBI Taxonomy" id="2320717"/>
    <lineage>
        <taxon>Eukaryota</taxon>
        <taxon>Viridiplantae</taxon>
        <taxon>Streptophyta</taxon>
        <taxon>Embryophyta</taxon>
        <taxon>Tracheophyta</taxon>
        <taxon>Spermatophyta</taxon>
        <taxon>Magnoliopsida</taxon>
        <taxon>Liliopsida</taxon>
        <taxon>Asparagales</taxon>
        <taxon>Orchidaceae</taxon>
        <taxon>Orchidoideae</taxon>
        <taxon>Orchideae</taxon>
        <taxon>Orchidinae</taxon>
        <taxon>Platanthera</taxon>
    </lineage>
</organism>
<dbReference type="Pfam" id="PF01428">
    <property type="entry name" value="zf-AN1"/>
    <property type="match status" value="1"/>
</dbReference>
<dbReference type="Gene3D" id="4.10.1110.10">
    <property type="entry name" value="AN1-like Zinc finger"/>
    <property type="match status" value="1"/>
</dbReference>
<dbReference type="Gene3D" id="3.30.160.60">
    <property type="entry name" value="Classic Zinc Finger"/>
    <property type="match status" value="1"/>
</dbReference>
<evidence type="ECO:0000256" key="5">
    <source>
        <dbReference type="ARBA" id="ARBA00022833"/>
    </source>
</evidence>
<evidence type="ECO:0000313" key="10">
    <source>
        <dbReference type="Proteomes" id="UP001412067"/>
    </source>
</evidence>
<evidence type="ECO:0000256" key="6">
    <source>
        <dbReference type="ARBA" id="ARBA00023016"/>
    </source>
</evidence>
<dbReference type="SMART" id="SM00355">
    <property type="entry name" value="ZnF_C2H2"/>
    <property type="match status" value="2"/>
</dbReference>
<dbReference type="InterPro" id="IPR057357">
    <property type="entry name" value="Znf-C2H2_ZFAND2A/B"/>
</dbReference>
<keyword evidence="6" id="KW-0346">Stress response</keyword>
<comment type="function">
    <text evidence="1">May be involved in environmental stress response.</text>
</comment>
<reference evidence="9 10" key="1">
    <citation type="journal article" date="2022" name="Nat. Plants">
        <title>Genomes of leafy and leafless Platanthera orchids illuminate the evolution of mycoheterotrophy.</title>
        <authorList>
            <person name="Li M.H."/>
            <person name="Liu K.W."/>
            <person name="Li Z."/>
            <person name="Lu H.C."/>
            <person name="Ye Q.L."/>
            <person name="Zhang D."/>
            <person name="Wang J.Y."/>
            <person name="Li Y.F."/>
            <person name="Zhong Z.M."/>
            <person name="Liu X."/>
            <person name="Yu X."/>
            <person name="Liu D.K."/>
            <person name="Tu X.D."/>
            <person name="Liu B."/>
            <person name="Hao Y."/>
            <person name="Liao X.Y."/>
            <person name="Jiang Y.T."/>
            <person name="Sun W.H."/>
            <person name="Chen J."/>
            <person name="Chen Y.Q."/>
            <person name="Ai Y."/>
            <person name="Zhai J.W."/>
            <person name="Wu S.S."/>
            <person name="Zhou Z."/>
            <person name="Hsiao Y.Y."/>
            <person name="Wu W.L."/>
            <person name="Chen Y.Y."/>
            <person name="Lin Y.F."/>
            <person name="Hsu J.L."/>
            <person name="Li C.Y."/>
            <person name="Wang Z.W."/>
            <person name="Zhao X."/>
            <person name="Zhong W.Y."/>
            <person name="Ma X.K."/>
            <person name="Ma L."/>
            <person name="Huang J."/>
            <person name="Chen G.Z."/>
            <person name="Huang M.Z."/>
            <person name="Huang L."/>
            <person name="Peng D.H."/>
            <person name="Luo Y.B."/>
            <person name="Zou S.Q."/>
            <person name="Chen S.P."/>
            <person name="Lan S."/>
            <person name="Tsai W.C."/>
            <person name="Van de Peer Y."/>
            <person name="Liu Z.J."/>
        </authorList>
    </citation>
    <scope>NUCLEOTIDE SEQUENCE [LARGE SCALE GENOMIC DNA]</scope>
    <source>
        <strain evidence="9">Lor288</strain>
    </source>
</reference>
<evidence type="ECO:0000313" key="9">
    <source>
        <dbReference type="EMBL" id="KAK8952891.1"/>
    </source>
</evidence>
<dbReference type="PROSITE" id="PS00028">
    <property type="entry name" value="ZINC_FINGER_C2H2_1"/>
    <property type="match status" value="2"/>
</dbReference>
<keyword evidence="4 7" id="KW-0863">Zinc-finger</keyword>
<comment type="caution">
    <text evidence="9">The sequence shown here is derived from an EMBL/GenBank/DDBJ whole genome shotgun (WGS) entry which is preliminary data.</text>
</comment>